<dbReference type="GO" id="GO:0006508">
    <property type="term" value="P:proteolysis"/>
    <property type="evidence" value="ECO:0007669"/>
    <property type="project" value="UniProtKB-KW"/>
</dbReference>
<gene>
    <name evidence="13" type="ORF">CS022_03840</name>
</gene>
<keyword evidence="14" id="KW-1185">Reference proteome</keyword>
<dbReference type="GO" id="GO:0071555">
    <property type="term" value="P:cell wall organization"/>
    <property type="evidence" value="ECO:0007669"/>
    <property type="project" value="UniProtKB-KW"/>
</dbReference>
<keyword evidence="9" id="KW-0961">Cell wall biogenesis/degradation</keyword>
<feature type="signal peptide" evidence="12">
    <location>
        <begin position="1"/>
        <end position="31"/>
    </location>
</feature>
<evidence type="ECO:0000256" key="2">
    <source>
        <dbReference type="ARBA" id="ARBA00004776"/>
    </source>
</evidence>
<dbReference type="InterPro" id="IPR006311">
    <property type="entry name" value="TAT_signal"/>
</dbReference>
<dbReference type="Gene3D" id="3.30.1380.10">
    <property type="match status" value="1"/>
</dbReference>
<name>A0A4Q0YSM2_9GAMM</name>
<keyword evidence="8" id="KW-0482">Metalloprotease</keyword>
<dbReference type="GO" id="GO:0046872">
    <property type="term" value="F:metal ion binding"/>
    <property type="evidence" value="ECO:0007669"/>
    <property type="project" value="UniProtKB-KW"/>
</dbReference>
<evidence type="ECO:0000313" key="13">
    <source>
        <dbReference type="EMBL" id="RXJ74212.1"/>
    </source>
</evidence>
<dbReference type="Proteomes" id="UP000290287">
    <property type="component" value="Unassembled WGS sequence"/>
</dbReference>
<dbReference type="InterPro" id="IPR009045">
    <property type="entry name" value="Zn_M74/Hedgehog-like"/>
</dbReference>
<dbReference type="OrthoDB" id="9782994at2"/>
<dbReference type="SUPFAM" id="SSF55166">
    <property type="entry name" value="Hedgehog/DD-peptidase"/>
    <property type="match status" value="1"/>
</dbReference>
<reference evidence="13 14" key="1">
    <citation type="submission" date="2017-10" db="EMBL/GenBank/DDBJ databases">
        <title>Nyctiphanis sp. nov., isolated from the stomach of the euphausiid Nyctiphanes simplex (Hansen, 1911) in the Gulf of California.</title>
        <authorList>
            <person name="Gomez-Gil B."/>
            <person name="Aguilar-Mendez M."/>
            <person name="Lopez-Cortes A."/>
            <person name="Gomez-Gutierrez J."/>
            <person name="Roque A."/>
            <person name="Lang E."/>
            <person name="Gonzalez-Castillo A."/>
        </authorList>
    </citation>
    <scope>NUCLEOTIDE SEQUENCE [LARGE SCALE GENOMIC DNA]</scope>
    <source>
        <strain evidence="13 14">CAIM 600</strain>
    </source>
</reference>
<organism evidence="13 14">
    <name type="scientific">Veronia nyctiphanis</name>
    <dbReference type="NCBI Taxonomy" id="1278244"/>
    <lineage>
        <taxon>Bacteria</taxon>
        <taxon>Pseudomonadati</taxon>
        <taxon>Pseudomonadota</taxon>
        <taxon>Gammaproteobacteria</taxon>
        <taxon>Vibrionales</taxon>
        <taxon>Vibrionaceae</taxon>
        <taxon>Veronia</taxon>
    </lineage>
</organism>
<keyword evidence="4" id="KW-0479">Metal-binding</keyword>
<evidence type="ECO:0000256" key="4">
    <source>
        <dbReference type="ARBA" id="ARBA00022723"/>
    </source>
</evidence>
<keyword evidence="6" id="KW-0378">Hydrolase</keyword>
<evidence type="ECO:0000256" key="9">
    <source>
        <dbReference type="ARBA" id="ARBA00023316"/>
    </source>
</evidence>
<evidence type="ECO:0000256" key="10">
    <source>
        <dbReference type="ARBA" id="ARBA00093448"/>
    </source>
</evidence>
<dbReference type="PANTHER" id="PTHR37425:SF1">
    <property type="entry name" value="OUTER MEMBRANE PROTEIN"/>
    <property type="match status" value="1"/>
</dbReference>
<comment type="caution">
    <text evidence="13">The sequence shown here is derived from an EMBL/GenBank/DDBJ whole genome shotgun (WGS) entry which is preliminary data.</text>
</comment>
<dbReference type="Pfam" id="PF05951">
    <property type="entry name" value="Peptidase_M15_2"/>
    <property type="match status" value="1"/>
</dbReference>
<keyword evidence="3" id="KW-0645">Protease</keyword>
<dbReference type="InterPro" id="IPR010275">
    <property type="entry name" value="MepK"/>
</dbReference>
<accession>A0A4Q0YSM2</accession>
<evidence type="ECO:0000256" key="5">
    <source>
        <dbReference type="ARBA" id="ARBA00022729"/>
    </source>
</evidence>
<comment type="cofactor">
    <cofactor evidence="1">
        <name>Zn(2+)</name>
        <dbReference type="ChEBI" id="CHEBI:29105"/>
    </cofactor>
</comment>
<evidence type="ECO:0000256" key="7">
    <source>
        <dbReference type="ARBA" id="ARBA00022833"/>
    </source>
</evidence>
<proteinExistence type="inferred from homology"/>
<dbReference type="GO" id="GO:0008237">
    <property type="term" value="F:metallopeptidase activity"/>
    <property type="evidence" value="ECO:0007669"/>
    <property type="project" value="UniProtKB-KW"/>
</dbReference>
<dbReference type="RefSeq" id="WP_129121174.1">
    <property type="nucleotide sequence ID" value="NZ_PEIB01000003.1"/>
</dbReference>
<feature type="chain" id="PRO_5020699859" description="Murein endopeptidase K" evidence="12">
    <location>
        <begin position="32"/>
        <end position="185"/>
    </location>
</feature>
<evidence type="ECO:0000256" key="6">
    <source>
        <dbReference type="ARBA" id="ARBA00022801"/>
    </source>
</evidence>
<dbReference type="CDD" id="cd14844">
    <property type="entry name" value="Zn-DD-carboxypeptidase_like"/>
    <property type="match status" value="1"/>
</dbReference>
<comment type="similarity">
    <text evidence="10">Belongs to the peptidase M15 family.</text>
</comment>
<dbReference type="PROSITE" id="PS51318">
    <property type="entry name" value="TAT"/>
    <property type="match status" value="1"/>
</dbReference>
<dbReference type="AlphaFoldDB" id="A0A4Q0YSM2"/>
<evidence type="ECO:0000313" key="14">
    <source>
        <dbReference type="Proteomes" id="UP000290287"/>
    </source>
</evidence>
<dbReference type="EMBL" id="PEIB01000003">
    <property type="protein sequence ID" value="RXJ74212.1"/>
    <property type="molecule type" value="Genomic_DNA"/>
</dbReference>
<keyword evidence="5 12" id="KW-0732">Signal</keyword>
<sequence>MNDFNPNRRKFVMSGAALATGALILPSSVWAQGSVSPDIRELSLFNAHTSESASECYFDGSGYVPSALKVFNHLCRDHRQNKSIDLDPRLYDQLVAIKHILKTDKRCVVLSGYRSEETNNMLRKRGGGQALKSFHITGQAIDFTIEGIPLKRIRQAAMSLKAGGVGFYPKSNFIHIDTGPVRYWG</sequence>
<evidence type="ECO:0000256" key="1">
    <source>
        <dbReference type="ARBA" id="ARBA00001947"/>
    </source>
</evidence>
<protein>
    <recommendedName>
        <fullName evidence="11">Murein endopeptidase K</fullName>
    </recommendedName>
</protein>
<evidence type="ECO:0000256" key="3">
    <source>
        <dbReference type="ARBA" id="ARBA00022670"/>
    </source>
</evidence>
<dbReference type="PANTHER" id="PTHR37425">
    <property type="match status" value="1"/>
</dbReference>
<evidence type="ECO:0000256" key="12">
    <source>
        <dbReference type="SAM" id="SignalP"/>
    </source>
</evidence>
<evidence type="ECO:0000256" key="8">
    <source>
        <dbReference type="ARBA" id="ARBA00023049"/>
    </source>
</evidence>
<keyword evidence="7" id="KW-0862">Zinc</keyword>
<comment type="pathway">
    <text evidence="2">Cell wall biogenesis; cell wall polysaccharide biosynthesis.</text>
</comment>
<evidence type="ECO:0000256" key="11">
    <source>
        <dbReference type="ARBA" id="ARBA00093666"/>
    </source>
</evidence>